<accession>A0A7S0ZLE4</accession>
<evidence type="ECO:0000313" key="1">
    <source>
        <dbReference type="EMBL" id="CAD8825526.1"/>
    </source>
</evidence>
<protein>
    <submittedName>
        <fullName evidence="1">Uncharacterized protein</fullName>
    </submittedName>
</protein>
<reference evidence="1" key="1">
    <citation type="submission" date="2021-01" db="EMBL/GenBank/DDBJ databases">
        <authorList>
            <person name="Corre E."/>
            <person name="Pelletier E."/>
            <person name="Niang G."/>
            <person name="Scheremetjew M."/>
            <person name="Finn R."/>
            <person name="Kale V."/>
            <person name="Holt S."/>
            <person name="Cochrane G."/>
            <person name="Meng A."/>
            <person name="Brown T."/>
            <person name="Cohen L."/>
        </authorList>
    </citation>
    <scope>NUCLEOTIDE SEQUENCE</scope>
    <source>
        <strain evidence="1">CCMP3278</strain>
    </source>
</reference>
<proteinExistence type="predicted"/>
<dbReference type="AlphaFoldDB" id="A0A7S0ZLE4"/>
<organism evidence="1">
    <name type="scientific">Timspurckia oligopyrenoides</name>
    <dbReference type="NCBI Taxonomy" id="708627"/>
    <lineage>
        <taxon>Eukaryota</taxon>
        <taxon>Rhodophyta</taxon>
        <taxon>Bangiophyceae</taxon>
        <taxon>Porphyridiales</taxon>
        <taxon>Porphyridiaceae</taxon>
        <taxon>Timspurckia</taxon>
    </lineage>
</organism>
<name>A0A7S0ZLE4_9RHOD</name>
<sequence length="377" mass="43099">MKRKFIAESRIRQYHASSLSTSQHPSHKLSLVSQSPTTSSTSTSLLYSLLTSIPLTTSMDDNISLHPYLTIISSSSQIDSHQEFILITLSKPMKLSSQLRSSSQFDSEWYTLCYSPSSLHNTIPFIFIAPSNPLSNSHLNHTIIRYNINKNSSQSHQVFVTNFVLLRSLLYSDSRIELLGELESIWNSFNTKINTNRNDLDPRNSNQHPLFLVCGEYSREMGMHNGKYELFCSIRNVSLCPVSILGIVLSISQKRIIIYSQTHHLIQHFKRNEHNLNEHIGYVFVIEIESPLNSAINTETCIGTQVVVDSIIITRVKKMHTNYTEKYHSLLYRILQKLPFMNSTEMYAVFAQTSINNRVTELHHFLPNASVVLNTEC</sequence>
<dbReference type="EMBL" id="HBFP01013722">
    <property type="protein sequence ID" value="CAD8825526.1"/>
    <property type="molecule type" value="Transcribed_RNA"/>
</dbReference>
<gene>
    <name evidence="1" type="ORF">TOLI1172_LOCUS9926</name>
</gene>